<evidence type="ECO:0000313" key="2">
    <source>
        <dbReference type="Proteomes" id="UP000001194"/>
    </source>
</evidence>
<dbReference type="GeneID" id="6076617"/>
<dbReference type="HOGENOM" id="CLU_2868039_0_0_1"/>
<accession>B0D9M6</accession>
<dbReference type="InParanoid" id="B0D9M6"/>
<dbReference type="KEGG" id="lbc:LACBIDRAFT_296950"/>
<sequence>MDYKYRDFEFRKMFERPSPSSETRADALQHEKIGSFNIHHAQFRGGLSWNVRPRLSLFGASYCS</sequence>
<evidence type="ECO:0000313" key="1">
    <source>
        <dbReference type="EMBL" id="EDR08607.1"/>
    </source>
</evidence>
<dbReference type="EMBL" id="DS547101">
    <property type="protein sequence ID" value="EDR08607.1"/>
    <property type="molecule type" value="Genomic_DNA"/>
</dbReference>
<protein>
    <submittedName>
        <fullName evidence="1">Predicted protein</fullName>
    </submittedName>
</protein>
<dbReference type="RefSeq" id="XP_001880832.1">
    <property type="nucleotide sequence ID" value="XM_001880797.1"/>
</dbReference>
<keyword evidence="2" id="KW-1185">Reference proteome</keyword>
<proteinExistence type="predicted"/>
<dbReference type="AlphaFoldDB" id="B0D9M6"/>
<dbReference type="Proteomes" id="UP000001194">
    <property type="component" value="Unassembled WGS sequence"/>
</dbReference>
<name>B0D9M6_LACBS</name>
<reference evidence="1 2" key="1">
    <citation type="journal article" date="2008" name="Nature">
        <title>The genome of Laccaria bicolor provides insights into mycorrhizal symbiosis.</title>
        <authorList>
            <person name="Martin F."/>
            <person name="Aerts A."/>
            <person name="Ahren D."/>
            <person name="Brun A."/>
            <person name="Danchin E.G.J."/>
            <person name="Duchaussoy F."/>
            <person name="Gibon J."/>
            <person name="Kohler A."/>
            <person name="Lindquist E."/>
            <person name="Pereda V."/>
            <person name="Salamov A."/>
            <person name="Shapiro H.J."/>
            <person name="Wuyts J."/>
            <person name="Blaudez D."/>
            <person name="Buee M."/>
            <person name="Brokstein P."/>
            <person name="Canbaeck B."/>
            <person name="Cohen D."/>
            <person name="Courty P.E."/>
            <person name="Coutinho P.M."/>
            <person name="Delaruelle C."/>
            <person name="Detter J.C."/>
            <person name="Deveau A."/>
            <person name="DiFazio S."/>
            <person name="Duplessis S."/>
            <person name="Fraissinet-Tachet L."/>
            <person name="Lucic E."/>
            <person name="Frey-Klett P."/>
            <person name="Fourrey C."/>
            <person name="Feussner I."/>
            <person name="Gay G."/>
            <person name="Grimwood J."/>
            <person name="Hoegger P.J."/>
            <person name="Jain P."/>
            <person name="Kilaru S."/>
            <person name="Labbe J."/>
            <person name="Lin Y.C."/>
            <person name="Legue V."/>
            <person name="Le Tacon F."/>
            <person name="Marmeisse R."/>
            <person name="Melayah D."/>
            <person name="Montanini B."/>
            <person name="Muratet M."/>
            <person name="Nehls U."/>
            <person name="Niculita-Hirzel H."/>
            <person name="Oudot-Le Secq M.P."/>
            <person name="Peter M."/>
            <person name="Quesneville H."/>
            <person name="Rajashekar B."/>
            <person name="Reich M."/>
            <person name="Rouhier N."/>
            <person name="Schmutz J."/>
            <person name="Yin T."/>
            <person name="Chalot M."/>
            <person name="Henrissat B."/>
            <person name="Kuees U."/>
            <person name="Lucas S."/>
            <person name="Van de Peer Y."/>
            <person name="Podila G.K."/>
            <person name="Polle A."/>
            <person name="Pukkila P.J."/>
            <person name="Richardson P.M."/>
            <person name="Rouze P."/>
            <person name="Sanders I.R."/>
            <person name="Stajich J.E."/>
            <person name="Tunlid A."/>
            <person name="Tuskan G."/>
            <person name="Grigoriev I.V."/>
        </authorList>
    </citation>
    <scope>NUCLEOTIDE SEQUENCE [LARGE SCALE GENOMIC DNA]</scope>
    <source>
        <strain evidence="2">S238N-H82 / ATCC MYA-4686</strain>
    </source>
</reference>
<organism evidence="2">
    <name type="scientific">Laccaria bicolor (strain S238N-H82 / ATCC MYA-4686)</name>
    <name type="common">Bicoloured deceiver</name>
    <name type="synonym">Laccaria laccata var. bicolor</name>
    <dbReference type="NCBI Taxonomy" id="486041"/>
    <lineage>
        <taxon>Eukaryota</taxon>
        <taxon>Fungi</taxon>
        <taxon>Dikarya</taxon>
        <taxon>Basidiomycota</taxon>
        <taxon>Agaricomycotina</taxon>
        <taxon>Agaricomycetes</taxon>
        <taxon>Agaricomycetidae</taxon>
        <taxon>Agaricales</taxon>
        <taxon>Agaricineae</taxon>
        <taxon>Hydnangiaceae</taxon>
        <taxon>Laccaria</taxon>
    </lineage>
</organism>
<gene>
    <name evidence="1" type="ORF">LACBIDRAFT_296950</name>
</gene>